<organism evidence="1 2">
    <name type="scientific">Rubrimonas cliftonensis</name>
    <dbReference type="NCBI Taxonomy" id="89524"/>
    <lineage>
        <taxon>Bacteria</taxon>
        <taxon>Pseudomonadati</taxon>
        <taxon>Pseudomonadota</taxon>
        <taxon>Alphaproteobacteria</taxon>
        <taxon>Rhodobacterales</taxon>
        <taxon>Paracoccaceae</taxon>
        <taxon>Rubrimonas</taxon>
    </lineage>
</organism>
<protein>
    <recommendedName>
        <fullName evidence="3">Alpha/beta hydrolase</fullName>
    </recommendedName>
</protein>
<evidence type="ECO:0000313" key="1">
    <source>
        <dbReference type="EMBL" id="SEA42942.1"/>
    </source>
</evidence>
<dbReference type="STRING" id="89524.SAMN05444370_10515"/>
<reference evidence="1 2" key="1">
    <citation type="submission" date="2016-10" db="EMBL/GenBank/DDBJ databases">
        <authorList>
            <person name="de Groot N.N."/>
        </authorList>
    </citation>
    <scope>NUCLEOTIDE SEQUENCE [LARGE SCALE GENOMIC DNA]</scope>
    <source>
        <strain evidence="1 2">DSM 15345</strain>
    </source>
</reference>
<dbReference type="OrthoDB" id="7303283at2"/>
<evidence type="ECO:0008006" key="3">
    <source>
        <dbReference type="Google" id="ProtNLM"/>
    </source>
</evidence>
<dbReference type="Proteomes" id="UP000198703">
    <property type="component" value="Unassembled WGS sequence"/>
</dbReference>
<keyword evidence="2" id="KW-1185">Reference proteome</keyword>
<proteinExistence type="predicted"/>
<sequence>MSIIRVSMLADALYAPDEAGNIDVAPFSRAKGKDRRGRGAMRLYKRGARPKPGDPLFAYLARSLQIEAMHLPPDAPVTVMVHGFQFDPATIVMTPPHHHKADNPHARLYHFERHELAREMRAHSTSWPLGLGFANEDGGRDGLCIGFGWYSNPGFFSSLFHHGENFYARAYNNAEVAAWQLVCVLEVLAEILQRPIDVFCHSLGSRVVVRAVAMATSPLPNLAAMHVEPKERWVVRPVLRWLDRVLLLAGAEKVLEAQLMLTHLNGWAAAVRPERRPCFFNVLSRENDVLDKLGENFGPAAPGSKQVIGHNGLEKLDPSWVDIQLDDTDVAAWFLARDYRVSGDDSQGVFAVMDHWIHYTWPDNMRLYRDILRDRDRWSVAGLKSTDPSLFDTLRINRGPGRRGFD</sequence>
<accession>A0A1H4B511</accession>
<dbReference type="RefSeq" id="WP_093252782.1">
    <property type="nucleotide sequence ID" value="NZ_FNQM01000005.1"/>
</dbReference>
<evidence type="ECO:0000313" key="2">
    <source>
        <dbReference type="Proteomes" id="UP000198703"/>
    </source>
</evidence>
<name>A0A1H4B511_9RHOB</name>
<dbReference type="AlphaFoldDB" id="A0A1H4B511"/>
<gene>
    <name evidence="1" type="ORF">SAMN05444370_10515</name>
</gene>
<dbReference type="EMBL" id="FNQM01000005">
    <property type="protein sequence ID" value="SEA42942.1"/>
    <property type="molecule type" value="Genomic_DNA"/>
</dbReference>